<dbReference type="Proteomes" id="UP001595443">
    <property type="component" value="Unassembled WGS sequence"/>
</dbReference>
<evidence type="ECO:0000256" key="1">
    <source>
        <dbReference type="SAM" id="Phobius"/>
    </source>
</evidence>
<name>A0ABV7ALZ0_9RHOB</name>
<evidence type="ECO:0000313" key="3">
    <source>
        <dbReference type="Proteomes" id="UP001595443"/>
    </source>
</evidence>
<dbReference type="RefSeq" id="WP_377835099.1">
    <property type="nucleotide sequence ID" value="NZ_JBHRSK010000018.1"/>
</dbReference>
<sequence>MADPNLADFHGRLRRIDKIRRKGGGFEAEGTLGRSHFAQSSRRRFPILGPILVVALAVTGLKAVIHARIGSDLYAARVTELQAGAGIDKAGAFIMHPDPITLYLSRKLRRALR</sequence>
<feature type="transmembrane region" description="Helical" evidence="1">
    <location>
        <begin position="47"/>
        <end position="65"/>
    </location>
</feature>
<reference evidence="3" key="1">
    <citation type="journal article" date="2019" name="Int. J. Syst. Evol. Microbiol.">
        <title>The Global Catalogue of Microorganisms (GCM) 10K type strain sequencing project: providing services to taxonomists for standard genome sequencing and annotation.</title>
        <authorList>
            <consortium name="The Broad Institute Genomics Platform"/>
            <consortium name="The Broad Institute Genome Sequencing Center for Infectious Disease"/>
            <person name="Wu L."/>
            <person name="Ma J."/>
        </authorList>
    </citation>
    <scope>NUCLEOTIDE SEQUENCE [LARGE SCALE GENOMIC DNA]</scope>
    <source>
        <strain evidence="3">KCTC 62192</strain>
    </source>
</reference>
<gene>
    <name evidence="2" type="ORF">ACFOES_19455</name>
</gene>
<accession>A0ABV7ALZ0</accession>
<dbReference type="EMBL" id="JBHRSK010000018">
    <property type="protein sequence ID" value="MFC2970280.1"/>
    <property type="molecule type" value="Genomic_DNA"/>
</dbReference>
<organism evidence="2 3">
    <name type="scientific">Acidimangrovimonas pyrenivorans</name>
    <dbReference type="NCBI Taxonomy" id="2030798"/>
    <lineage>
        <taxon>Bacteria</taxon>
        <taxon>Pseudomonadati</taxon>
        <taxon>Pseudomonadota</taxon>
        <taxon>Alphaproteobacteria</taxon>
        <taxon>Rhodobacterales</taxon>
        <taxon>Paracoccaceae</taxon>
        <taxon>Acidimangrovimonas</taxon>
    </lineage>
</organism>
<keyword evidence="3" id="KW-1185">Reference proteome</keyword>
<proteinExistence type="predicted"/>
<keyword evidence="1" id="KW-0812">Transmembrane</keyword>
<keyword evidence="1" id="KW-0472">Membrane</keyword>
<keyword evidence="1" id="KW-1133">Transmembrane helix</keyword>
<protein>
    <submittedName>
        <fullName evidence="2">Uncharacterized protein</fullName>
    </submittedName>
</protein>
<comment type="caution">
    <text evidence="2">The sequence shown here is derived from an EMBL/GenBank/DDBJ whole genome shotgun (WGS) entry which is preliminary data.</text>
</comment>
<evidence type="ECO:0000313" key="2">
    <source>
        <dbReference type="EMBL" id="MFC2970280.1"/>
    </source>
</evidence>